<dbReference type="EMBL" id="CAKLBY020000101">
    <property type="protein sequence ID" value="CAK7926802.1"/>
    <property type="molecule type" value="Genomic_DNA"/>
</dbReference>
<evidence type="ECO:0000313" key="4">
    <source>
        <dbReference type="Proteomes" id="UP001162060"/>
    </source>
</evidence>
<comment type="caution">
    <text evidence="2">The sequence shown here is derived from an EMBL/GenBank/DDBJ whole genome shotgun (WGS) entry which is preliminary data.</text>
</comment>
<evidence type="ECO:0000313" key="2">
    <source>
        <dbReference type="EMBL" id="CAK7897605.1"/>
    </source>
</evidence>
<evidence type="ECO:0000313" key="3">
    <source>
        <dbReference type="EMBL" id="CAK7926802.1"/>
    </source>
</evidence>
<sequence length="184" mass="19749">MRQKVQRRLHVQHLAAESAKAAVTPVVPVTAPSPVPAVEPQLTRIPLHSLCTAQVTHEGPPPPAPKSRPEQPWRTRLIRGGRRPGPPVQTHSTQLNVGSGGNHVLQEMETAAVGRFLARESSIASAPPQPETGSSPAPASSAQRSHPRLMPDDLARKQAAKIRRPAVVTSGPALLTQQRRDQLT</sequence>
<protein>
    <submittedName>
        <fullName evidence="2">Uncharacterized protein</fullName>
    </submittedName>
</protein>
<dbReference type="EMBL" id="CAKLBY020000014">
    <property type="protein sequence ID" value="CAK7897605.1"/>
    <property type="molecule type" value="Genomic_DNA"/>
</dbReference>
<accession>A0AAV1T2Q8</accession>
<reference evidence="2" key="1">
    <citation type="submission" date="2024-01" db="EMBL/GenBank/DDBJ databases">
        <authorList>
            <person name="Webb A."/>
        </authorList>
    </citation>
    <scope>NUCLEOTIDE SEQUENCE</scope>
    <source>
        <strain evidence="2">Pm1</strain>
    </source>
</reference>
<feature type="region of interest" description="Disordered" evidence="1">
    <location>
        <begin position="122"/>
        <end position="184"/>
    </location>
</feature>
<name>A0AAV1T2Q8_9STRA</name>
<organism evidence="2 4">
    <name type="scientific">Peronospora matthiolae</name>
    <dbReference type="NCBI Taxonomy" id="2874970"/>
    <lineage>
        <taxon>Eukaryota</taxon>
        <taxon>Sar</taxon>
        <taxon>Stramenopiles</taxon>
        <taxon>Oomycota</taxon>
        <taxon>Peronosporomycetes</taxon>
        <taxon>Peronosporales</taxon>
        <taxon>Peronosporaceae</taxon>
        <taxon>Peronospora</taxon>
    </lineage>
</organism>
<feature type="region of interest" description="Disordered" evidence="1">
    <location>
        <begin position="79"/>
        <end position="100"/>
    </location>
</feature>
<gene>
    <name evidence="3" type="ORF">PM001_LOCUS11952</name>
    <name evidence="2" type="ORF">PM001_LOCUS1475</name>
</gene>
<dbReference type="AlphaFoldDB" id="A0AAV1T2Q8"/>
<proteinExistence type="predicted"/>
<evidence type="ECO:0000256" key="1">
    <source>
        <dbReference type="SAM" id="MobiDB-lite"/>
    </source>
</evidence>
<dbReference type="Proteomes" id="UP001162060">
    <property type="component" value="Unassembled WGS sequence"/>
</dbReference>